<keyword evidence="4 6" id="KW-1133">Transmembrane helix</keyword>
<accession>A0ABR7DD91</accession>
<feature type="transmembrane region" description="Helical" evidence="6">
    <location>
        <begin position="164"/>
        <end position="183"/>
    </location>
</feature>
<keyword evidence="3 6" id="KW-0812">Transmembrane</keyword>
<name>A0ABR7DD91_9CLOT</name>
<evidence type="ECO:0000256" key="3">
    <source>
        <dbReference type="ARBA" id="ARBA00022692"/>
    </source>
</evidence>
<dbReference type="PANTHER" id="PTHR46795:SF3">
    <property type="entry name" value="ABC TRANSPORTER PERMEASE"/>
    <property type="match status" value="1"/>
</dbReference>
<dbReference type="Pfam" id="PF02687">
    <property type="entry name" value="FtsX"/>
    <property type="match status" value="1"/>
</dbReference>
<dbReference type="InterPro" id="IPR052536">
    <property type="entry name" value="ABC-4_Integral_Memb_Prot"/>
</dbReference>
<evidence type="ECO:0000313" key="8">
    <source>
        <dbReference type="EMBL" id="MBC5629323.1"/>
    </source>
</evidence>
<reference evidence="8 9" key="1">
    <citation type="submission" date="2020-08" db="EMBL/GenBank/DDBJ databases">
        <title>Genome public.</title>
        <authorList>
            <person name="Liu C."/>
            <person name="Sun Q."/>
        </authorList>
    </citation>
    <scope>NUCLEOTIDE SEQUENCE [LARGE SCALE GENOMIC DNA]</scope>
    <source>
        <strain evidence="8 9">NSJ-6</strain>
    </source>
</reference>
<proteinExistence type="predicted"/>
<evidence type="ECO:0000256" key="6">
    <source>
        <dbReference type="SAM" id="Phobius"/>
    </source>
</evidence>
<feature type="transmembrane region" description="Helical" evidence="6">
    <location>
        <begin position="105"/>
        <end position="130"/>
    </location>
</feature>
<evidence type="ECO:0000256" key="4">
    <source>
        <dbReference type="ARBA" id="ARBA00022989"/>
    </source>
</evidence>
<sequence>MYFKIAVKNIKKSFKDYAIYFLTLTFAVCIFYCFNSLDSQMAIAKMNSVQTSYVEVMKQLMSGVSIFVSFILAGLIIYATNFLIKRRKKEFGIYMMLGMSKRKISFILLVETLIVGIISLIAGLLLGLALSQGLSLLTVKMFLVEISQFKFVVSGEAIIKSMTYFGLIYIVVIIFNLIVISKYKLIDLINSSKKSEKIRVRNKVVSFLVLIVSIAILIIAYYFATVTNLDFTDPRFMTSVFLGIIGTLGFFFGLSSVLLSLLRKNENAYFNSLNTFTIRQITNKFNTNFISMTVICLMLFITIGILTSGFSIKKSFESGLKEYTPFDLSFTLDKDTEDNNIPIEEALEKYGVILDENTEYITMNSYVIDFSIKSILGKYT</sequence>
<feature type="non-terminal residue" evidence="8">
    <location>
        <position position="380"/>
    </location>
</feature>
<evidence type="ECO:0000256" key="5">
    <source>
        <dbReference type="ARBA" id="ARBA00023136"/>
    </source>
</evidence>
<evidence type="ECO:0000256" key="1">
    <source>
        <dbReference type="ARBA" id="ARBA00004651"/>
    </source>
</evidence>
<dbReference type="EMBL" id="JACOOO010000018">
    <property type="protein sequence ID" value="MBC5629323.1"/>
    <property type="molecule type" value="Genomic_DNA"/>
</dbReference>
<feature type="transmembrane region" description="Helical" evidence="6">
    <location>
        <begin position="204"/>
        <end position="224"/>
    </location>
</feature>
<dbReference type="RefSeq" id="WP_186860084.1">
    <property type="nucleotide sequence ID" value="NZ_JACOOO010000018.1"/>
</dbReference>
<feature type="domain" description="ABC3 transporter permease C-terminal" evidence="7">
    <location>
        <begin position="64"/>
        <end position="180"/>
    </location>
</feature>
<evidence type="ECO:0000313" key="9">
    <source>
        <dbReference type="Proteomes" id="UP000596929"/>
    </source>
</evidence>
<feature type="transmembrane region" description="Helical" evidence="6">
    <location>
        <begin position="289"/>
        <end position="312"/>
    </location>
</feature>
<gene>
    <name evidence="8" type="ORF">H8S20_10500</name>
</gene>
<organism evidence="8 9">
    <name type="scientific">Clostridium hominis</name>
    <dbReference type="NCBI Taxonomy" id="2763036"/>
    <lineage>
        <taxon>Bacteria</taxon>
        <taxon>Bacillati</taxon>
        <taxon>Bacillota</taxon>
        <taxon>Clostridia</taxon>
        <taxon>Eubacteriales</taxon>
        <taxon>Clostridiaceae</taxon>
        <taxon>Clostridium</taxon>
    </lineage>
</organism>
<dbReference type="Proteomes" id="UP000596929">
    <property type="component" value="Unassembled WGS sequence"/>
</dbReference>
<evidence type="ECO:0000259" key="7">
    <source>
        <dbReference type="Pfam" id="PF02687"/>
    </source>
</evidence>
<dbReference type="PANTHER" id="PTHR46795">
    <property type="entry name" value="ABC TRANSPORTER PERMEASE-RELATED-RELATED"/>
    <property type="match status" value="1"/>
</dbReference>
<comment type="subcellular location">
    <subcellularLocation>
        <location evidence="1">Cell membrane</location>
        <topology evidence="1">Multi-pass membrane protein</topology>
    </subcellularLocation>
</comment>
<protein>
    <submittedName>
        <fullName evidence="8">FtsX-like permease family protein</fullName>
    </submittedName>
</protein>
<comment type="caution">
    <text evidence="8">The sequence shown here is derived from an EMBL/GenBank/DDBJ whole genome shotgun (WGS) entry which is preliminary data.</text>
</comment>
<feature type="transmembrane region" description="Helical" evidence="6">
    <location>
        <begin position="17"/>
        <end position="37"/>
    </location>
</feature>
<keyword evidence="9" id="KW-1185">Reference proteome</keyword>
<dbReference type="InterPro" id="IPR003838">
    <property type="entry name" value="ABC3_permease_C"/>
</dbReference>
<feature type="transmembrane region" description="Helical" evidence="6">
    <location>
        <begin position="236"/>
        <end position="262"/>
    </location>
</feature>
<feature type="transmembrane region" description="Helical" evidence="6">
    <location>
        <begin position="60"/>
        <end position="84"/>
    </location>
</feature>
<keyword evidence="5 6" id="KW-0472">Membrane</keyword>
<evidence type="ECO:0000256" key="2">
    <source>
        <dbReference type="ARBA" id="ARBA00022475"/>
    </source>
</evidence>
<keyword evidence="2" id="KW-1003">Cell membrane</keyword>